<dbReference type="InterPro" id="IPR029056">
    <property type="entry name" value="Ribokinase-like"/>
</dbReference>
<name>A0ABU5K600_9ACTN</name>
<sequence>MKQWVVVVGGTNMDVVARTSAPLVPATSNPGRTRISPGGVGRNIAACLGLLGAPVRLVSAVGDDAFGEEALRVTAACGADVGAVRRVPGATGTYTAVLDDRGELVAAVSDMATVDALELDTVHLADAALVVLDGNLALPQATRVVAAAAEAGVPLAFEPVSVAKAGRLADLVHDLFLVTPNADELAALTGRPADAWRDSVDDLHRRGVEHVWLRDGAAGSWMCTRGGEPVHLPAAPASVVDVTGAGDAMLAAWVAAWLRGDDPVAAARVGHLAAAATVESPHTVRPDLADAIGTVRHHASEKGS</sequence>
<evidence type="ECO:0000256" key="2">
    <source>
        <dbReference type="ARBA" id="ARBA00022777"/>
    </source>
</evidence>
<feature type="domain" description="Carbohydrate kinase PfkB" evidence="3">
    <location>
        <begin position="5"/>
        <end position="285"/>
    </location>
</feature>
<dbReference type="EMBL" id="JAXQPW010000001">
    <property type="protein sequence ID" value="MDZ5660378.1"/>
    <property type="molecule type" value="Genomic_DNA"/>
</dbReference>
<accession>A0ABU5K600</accession>
<proteinExistence type="predicted"/>
<dbReference type="PANTHER" id="PTHR10584">
    <property type="entry name" value="SUGAR KINASE"/>
    <property type="match status" value="1"/>
</dbReference>
<dbReference type="GO" id="GO:0016301">
    <property type="term" value="F:kinase activity"/>
    <property type="evidence" value="ECO:0007669"/>
    <property type="project" value="UniProtKB-KW"/>
</dbReference>
<dbReference type="InterPro" id="IPR011611">
    <property type="entry name" value="PfkB_dom"/>
</dbReference>
<dbReference type="Pfam" id="PF00294">
    <property type="entry name" value="PfkB"/>
    <property type="match status" value="1"/>
</dbReference>
<dbReference type="RefSeq" id="WP_322422931.1">
    <property type="nucleotide sequence ID" value="NZ_CP141058.1"/>
</dbReference>
<comment type="caution">
    <text evidence="4">The sequence shown here is derived from an EMBL/GenBank/DDBJ whole genome shotgun (WGS) entry which is preliminary data.</text>
</comment>
<keyword evidence="5" id="KW-1185">Reference proteome</keyword>
<keyword evidence="2 4" id="KW-0418">Kinase</keyword>
<evidence type="ECO:0000313" key="5">
    <source>
        <dbReference type="Proteomes" id="UP001291999"/>
    </source>
</evidence>
<gene>
    <name evidence="4" type="ORF">SFC79_01265</name>
</gene>
<evidence type="ECO:0000256" key="1">
    <source>
        <dbReference type="ARBA" id="ARBA00022679"/>
    </source>
</evidence>
<dbReference type="Proteomes" id="UP001291999">
    <property type="component" value="Unassembled WGS sequence"/>
</dbReference>
<dbReference type="Gene3D" id="3.40.1190.20">
    <property type="match status" value="1"/>
</dbReference>
<organism evidence="4 5">
    <name type="scientific">Nocardioides renjunii</name>
    <dbReference type="NCBI Taxonomy" id="3095075"/>
    <lineage>
        <taxon>Bacteria</taxon>
        <taxon>Bacillati</taxon>
        <taxon>Actinomycetota</taxon>
        <taxon>Actinomycetes</taxon>
        <taxon>Propionibacteriales</taxon>
        <taxon>Nocardioidaceae</taxon>
        <taxon>Nocardioides</taxon>
    </lineage>
</organism>
<dbReference type="CDD" id="cd01941">
    <property type="entry name" value="YeiC_kinase_like"/>
    <property type="match status" value="1"/>
</dbReference>
<dbReference type="PROSITE" id="PS00583">
    <property type="entry name" value="PFKB_KINASES_1"/>
    <property type="match status" value="1"/>
</dbReference>
<reference evidence="4 5" key="1">
    <citation type="submission" date="2023-11" db="EMBL/GenBank/DDBJ databases">
        <title>Novel species in genus Nocardioides.</title>
        <authorList>
            <person name="Zhou H."/>
        </authorList>
    </citation>
    <scope>NUCLEOTIDE SEQUENCE [LARGE SCALE GENOMIC DNA]</scope>
    <source>
        <strain evidence="4 5">S-58</strain>
    </source>
</reference>
<dbReference type="SUPFAM" id="SSF53613">
    <property type="entry name" value="Ribokinase-like"/>
    <property type="match status" value="1"/>
</dbReference>
<protein>
    <submittedName>
        <fullName evidence="4">Carbohydrate kinase family protein</fullName>
    </submittedName>
</protein>
<keyword evidence="1" id="KW-0808">Transferase</keyword>
<evidence type="ECO:0000259" key="3">
    <source>
        <dbReference type="Pfam" id="PF00294"/>
    </source>
</evidence>
<dbReference type="InterPro" id="IPR002173">
    <property type="entry name" value="Carboh/pur_kinase_PfkB_CS"/>
</dbReference>
<dbReference type="PANTHER" id="PTHR10584:SF166">
    <property type="entry name" value="RIBOKINASE"/>
    <property type="match status" value="1"/>
</dbReference>
<evidence type="ECO:0000313" key="4">
    <source>
        <dbReference type="EMBL" id="MDZ5660378.1"/>
    </source>
</evidence>